<dbReference type="FunCoup" id="A0A067PXJ2">
    <property type="interactions" value="341"/>
</dbReference>
<dbReference type="STRING" id="933084.A0A067PXJ2"/>
<dbReference type="Gene3D" id="1.25.10.10">
    <property type="entry name" value="Leucine-rich Repeat Variant"/>
    <property type="match status" value="1"/>
</dbReference>
<dbReference type="GO" id="GO:0000774">
    <property type="term" value="F:adenyl-nucleotide exchange factor activity"/>
    <property type="evidence" value="ECO:0007669"/>
    <property type="project" value="TreeGrafter"/>
</dbReference>
<feature type="region of interest" description="Disordered" evidence="3">
    <location>
        <begin position="211"/>
        <end position="265"/>
    </location>
</feature>
<keyword evidence="6" id="KW-1185">Reference proteome</keyword>
<sequence length="369" mass="40277">MQSLLRWSIENTDTTNPHPQVQPKKLDPGIIDHILGKPDAVQMKEALAIAQDVSRSEEERVLAMDEFEMLVEQIDNANDLEKLQMWQPLQDLLISTTSPPSLKTQVLWVLGTAVQNNPAAQNAYLNHHPLPILLPFLSPSPQNPTSTRRKALYTLSGLLKHSSIALTHFSESGGWSVLKASLEDSDIQVRRKAVFLLGSLLLPSSDSGLAGGRVEPVYNPSAQSTSTALTLHEPTPPPTLQQQNSGPIHPNSHATMLSDPSSTDTASLTLRALQESGEGGESLLDVLIRTLVQPTPYGMDGEDGLEGDEEFEEKVVGVLYTYVITHHAHLTASQKAQLGTYFDTKLKEGGEGRWGLSEGELRQLLGALR</sequence>
<feature type="region of interest" description="Disordered" evidence="3">
    <location>
        <begin position="1"/>
        <end position="23"/>
    </location>
</feature>
<dbReference type="InterPro" id="IPR050693">
    <property type="entry name" value="Hsp70_NEF-Inhibitors"/>
</dbReference>
<dbReference type="SUPFAM" id="SSF48371">
    <property type="entry name" value="ARM repeat"/>
    <property type="match status" value="1"/>
</dbReference>
<dbReference type="EMBL" id="KL197723">
    <property type="protein sequence ID" value="KDQ55977.1"/>
    <property type="molecule type" value="Genomic_DNA"/>
</dbReference>
<gene>
    <name evidence="5" type="ORF">JAAARDRAFT_36768</name>
</gene>
<comment type="similarity">
    <text evidence="1">Belongs to the FES1 family.</text>
</comment>
<protein>
    <recommendedName>
        <fullName evidence="4">Nucleotide exchange factor Fes1 domain-containing protein</fullName>
    </recommendedName>
</protein>
<organism evidence="5 6">
    <name type="scientific">Jaapia argillacea MUCL 33604</name>
    <dbReference type="NCBI Taxonomy" id="933084"/>
    <lineage>
        <taxon>Eukaryota</taxon>
        <taxon>Fungi</taxon>
        <taxon>Dikarya</taxon>
        <taxon>Basidiomycota</taxon>
        <taxon>Agaricomycotina</taxon>
        <taxon>Agaricomycetes</taxon>
        <taxon>Agaricomycetidae</taxon>
        <taxon>Jaapiales</taxon>
        <taxon>Jaapiaceae</taxon>
        <taxon>Jaapia</taxon>
    </lineage>
</organism>
<dbReference type="Proteomes" id="UP000027265">
    <property type="component" value="Unassembled WGS sequence"/>
</dbReference>
<dbReference type="Pfam" id="PF08609">
    <property type="entry name" value="Fes1"/>
    <property type="match status" value="1"/>
</dbReference>
<feature type="compositionally biased region" description="Polar residues" evidence="3">
    <location>
        <begin position="1"/>
        <end position="19"/>
    </location>
</feature>
<dbReference type="InterPro" id="IPR013918">
    <property type="entry name" value="Nucleotide_exch_fac_Fes1"/>
</dbReference>
<evidence type="ECO:0000256" key="3">
    <source>
        <dbReference type="SAM" id="MobiDB-lite"/>
    </source>
</evidence>
<keyword evidence="2" id="KW-0677">Repeat</keyword>
<dbReference type="PANTHER" id="PTHR19316">
    <property type="entry name" value="PROTEIN FOLDING REGULATOR"/>
    <property type="match status" value="1"/>
</dbReference>
<name>A0A067PXJ2_9AGAM</name>
<evidence type="ECO:0000256" key="2">
    <source>
        <dbReference type="ARBA" id="ARBA00022737"/>
    </source>
</evidence>
<evidence type="ECO:0000256" key="1">
    <source>
        <dbReference type="ARBA" id="ARBA00011045"/>
    </source>
</evidence>
<proteinExistence type="inferred from homology"/>
<feature type="compositionally biased region" description="Polar residues" evidence="3">
    <location>
        <begin position="252"/>
        <end position="265"/>
    </location>
</feature>
<dbReference type="InterPro" id="IPR016024">
    <property type="entry name" value="ARM-type_fold"/>
</dbReference>
<reference evidence="6" key="1">
    <citation type="journal article" date="2014" name="Proc. Natl. Acad. Sci. U.S.A.">
        <title>Extensive sampling of basidiomycete genomes demonstrates inadequacy of the white-rot/brown-rot paradigm for wood decay fungi.</title>
        <authorList>
            <person name="Riley R."/>
            <person name="Salamov A.A."/>
            <person name="Brown D.W."/>
            <person name="Nagy L.G."/>
            <person name="Floudas D."/>
            <person name="Held B.W."/>
            <person name="Levasseur A."/>
            <person name="Lombard V."/>
            <person name="Morin E."/>
            <person name="Otillar R."/>
            <person name="Lindquist E.A."/>
            <person name="Sun H."/>
            <person name="LaButti K.M."/>
            <person name="Schmutz J."/>
            <person name="Jabbour D."/>
            <person name="Luo H."/>
            <person name="Baker S.E."/>
            <person name="Pisabarro A.G."/>
            <person name="Walton J.D."/>
            <person name="Blanchette R.A."/>
            <person name="Henrissat B."/>
            <person name="Martin F."/>
            <person name="Cullen D."/>
            <person name="Hibbett D.S."/>
            <person name="Grigoriev I.V."/>
        </authorList>
    </citation>
    <scope>NUCLEOTIDE SEQUENCE [LARGE SCALE GENOMIC DNA]</scope>
    <source>
        <strain evidence="6">MUCL 33604</strain>
    </source>
</reference>
<feature type="domain" description="Nucleotide exchange factor Fes1" evidence="4">
    <location>
        <begin position="1"/>
        <end position="80"/>
    </location>
</feature>
<dbReference type="GO" id="GO:0005783">
    <property type="term" value="C:endoplasmic reticulum"/>
    <property type="evidence" value="ECO:0007669"/>
    <property type="project" value="TreeGrafter"/>
</dbReference>
<accession>A0A067PXJ2</accession>
<dbReference type="PANTHER" id="PTHR19316:SF18">
    <property type="entry name" value="HSP70-BINDING PROTEIN 1"/>
    <property type="match status" value="1"/>
</dbReference>
<dbReference type="InParanoid" id="A0A067PXJ2"/>
<dbReference type="HOGENOM" id="CLU_046722_0_0_1"/>
<evidence type="ECO:0000259" key="4">
    <source>
        <dbReference type="Pfam" id="PF08609"/>
    </source>
</evidence>
<dbReference type="OrthoDB" id="10250458at2759"/>
<dbReference type="AlphaFoldDB" id="A0A067PXJ2"/>
<dbReference type="InterPro" id="IPR011989">
    <property type="entry name" value="ARM-like"/>
</dbReference>
<evidence type="ECO:0000313" key="5">
    <source>
        <dbReference type="EMBL" id="KDQ55977.1"/>
    </source>
</evidence>
<evidence type="ECO:0000313" key="6">
    <source>
        <dbReference type="Proteomes" id="UP000027265"/>
    </source>
</evidence>